<evidence type="ECO:0008006" key="4">
    <source>
        <dbReference type="Google" id="ProtNLM"/>
    </source>
</evidence>
<dbReference type="AlphaFoldDB" id="A0A9Q9SJM9"/>
<dbReference type="EMBL" id="CABVPX010000014">
    <property type="protein sequence ID" value="VWB76951.1"/>
    <property type="molecule type" value="Genomic_DNA"/>
</dbReference>
<protein>
    <recommendedName>
        <fullName evidence="4">Lipoprotein</fullName>
    </recommendedName>
</protein>
<dbReference type="Proteomes" id="UP000494172">
    <property type="component" value="Unassembled WGS sequence"/>
</dbReference>
<dbReference type="Pfam" id="PF11769">
    <property type="entry name" value="DUF3313"/>
    <property type="match status" value="1"/>
</dbReference>
<organism evidence="2 3">
    <name type="scientific">Burkholderia arboris</name>
    <dbReference type="NCBI Taxonomy" id="488730"/>
    <lineage>
        <taxon>Bacteria</taxon>
        <taxon>Pseudomonadati</taxon>
        <taxon>Pseudomonadota</taxon>
        <taxon>Betaproteobacteria</taxon>
        <taxon>Burkholderiales</taxon>
        <taxon>Burkholderiaceae</taxon>
        <taxon>Burkholderia</taxon>
        <taxon>Burkholderia cepacia complex</taxon>
    </lineage>
</organism>
<evidence type="ECO:0000313" key="3">
    <source>
        <dbReference type="Proteomes" id="UP000494172"/>
    </source>
</evidence>
<feature type="region of interest" description="Disordered" evidence="1">
    <location>
        <begin position="1"/>
        <end position="24"/>
    </location>
</feature>
<evidence type="ECO:0000313" key="2">
    <source>
        <dbReference type="EMBL" id="VWB76951.1"/>
    </source>
</evidence>
<accession>A0A9Q9SJM9</accession>
<proteinExistence type="predicted"/>
<sequence>MPPCCTTLRTGSTGANPDPESQMNRSIKPNHLLNAALCVALAGCAGVQPARYSGIESSPYLRGDPQDKSGRVPYRYALPADWHPYRKLILDPVAIYRGTDHQFGNLTDQDKSTLATYMGDTFAKKLGKRFELTSTPGPDTLRVKLTLTGAVTTTTFAGAFAHFDLAGNVYNGVQAIRGREGAFTGSVIYAVEIRDASTNRLINAYVTKQYPNAMNIGASFGALSAARTGIDKGADALVAQFD</sequence>
<evidence type="ECO:0000256" key="1">
    <source>
        <dbReference type="SAM" id="MobiDB-lite"/>
    </source>
</evidence>
<name>A0A9Q9SJM9_9BURK</name>
<dbReference type="InterPro" id="IPR021747">
    <property type="entry name" value="DUF3313"/>
</dbReference>
<feature type="compositionally biased region" description="Polar residues" evidence="1">
    <location>
        <begin position="7"/>
        <end position="24"/>
    </location>
</feature>
<reference evidence="2 3" key="1">
    <citation type="submission" date="2019-09" db="EMBL/GenBank/DDBJ databases">
        <authorList>
            <person name="Depoorter E."/>
        </authorList>
    </citation>
    <scope>NUCLEOTIDE SEQUENCE [LARGE SCALE GENOMIC DNA]</scope>
    <source>
        <strain evidence="2">LMG 24066</strain>
    </source>
</reference>
<gene>
    <name evidence="2" type="ORF">BAR24066_03623</name>
</gene>
<comment type="caution">
    <text evidence="2">The sequence shown here is derived from an EMBL/GenBank/DDBJ whole genome shotgun (WGS) entry which is preliminary data.</text>
</comment>